<protein>
    <submittedName>
        <fullName evidence="1">Uncharacterized protein</fullName>
    </submittedName>
</protein>
<name>A0ACB8BXC6_9AGAM</name>
<gene>
    <name evidence="1" type="ORF">BV22DRAFT_1080190</name>
</gene>
<accession>A0ACB8BXC6</accession>
<dbReference type="Proteomes" id="UP000790709">
    <property type="component" value="Unassembled WGS sequence"/>
</dbReference>
<keyword evidence="2" id="KW-1185">Reference proteome</keyword>
<reference evidence="1" key="1">
    <citation type="journal article" date="2021" name="New Phytol.">
        <title>Evolutionary innovations through gain and loss of genes in the ectomycorrhizal Boletales.</title>
        <authorList>
            <person name="Wu G."/>
            <person name="Miyauchi S."/>
            <person name="Morin E."/>
            <person name="Kuo A."/>
            <person name="Drula E."/>
            <person name="Varga T."/>
            <person name="Kohler A."/>
            <person name="Feng B."/>
            <person name="Cao Y."/>
            <person name="Lipzen A."/>
            <person name="Daum C."/>
            <person name="Hundley H."/>
            <person name="Pangilinan J."/>
            <person name="Johnson J."/>
            <person name="Barry K."/>
            <person name="LaButti K."/>
            <person name="Ng V."/>
            <person name="Ahrendt S."/>
            <person name="Min B."/>
            <person name="Choi I.G."/>
            <person name="Park H."/>
            <person name="Plett J.M."/>
            <person name="Magnuson J."/>
            <person name="Spatafora J.W."/>
            <person name="Nagy L.G."/>
            <person name="Henrissat B."/>
            <person name="Grigoriev I.V."/>
            <person name="Yang Z.L."/>
            <person name="Xu J."/>
            <person name="Martin F.M."/>
        </authorList>
    </citation>
    <scope>NUCLEOTIDE SEQUENCE</scope>
    <source>
        <strain evidence="1">KUC20120723A-06</strain>
    </source>
</reference>
<evidence type="ECO:0000313" key="2">
    <source>
        <dbReference type="Proteomes" id="UP000790709"/>
    </source>
</evidence>
<comment type="caution">
    <text evidence="1">The sequence shown here is derived from an EMBL/GenBank/DDBJ whole genome shotgun (WGS) entry which is preliminary data.</text>
</comment>
<sequence>MADQPHESPPSILDNMADSLSYSPSSAYMPPAGYYPPAHGGGHVHVVAPPSRPETQQRKRPKYTRSKTGCLTCRVKKIKCDETKPNCMRCTHGQRDCTWPEGVPVRKKATPRKESADGRPSTADSSGMSETSTPPTRDSTPPRRVSTDFSLPPALSRRPSEPFVPPAPDPDAARRQMSSHGYPMHHSNQNANVLTMIPEMSTYPQQRYETHYANTLPSLHSAPPRLPGPSHSNQHPISIRSMGHHIPTQQWNQPQPQLMPSLDSMGQYFSNAHERNLIHHYCDKSMSIIMAIPSENPVVAANLPLVFNRPPGSDTSAEALRMALLGVAAIHQSFLLSQNEVTRRGGDDMLQMAHSYRMNSKRLLARACATAEGAQSDASLAASLAISLMDIFSGGRNWSKNMDLAKTLVHVRGGPSALLARTSDMQAGPTDHSARTRLLLEILAVYDIAACISSGDEPSVLNATSDGWWSHGPQDTVSYVEQVFGMSRAFVPLLARIATFISRVLRGGARISEVVGTSNENLDTETEITTECHEFYHQLEGWVDPRENIPRRVHTGNRIYQKAAQILLLRDVLQVSPTDRLVQSCTDTILELCAECTASSMGVDLIWPVIIAASHSYGPNRTRVAEIFKAFRTQCCFEIDTSEQIVLQVWKRLDQGAAGADWRSVMKDSQLTVLVL</sequence>
<proteinExistence type="predicted"/>
<dbReference type="EMBL" id="MU266337">
    <property type="protein sequence ID" value="KAH7929898.1"/>
    <property type="molecule type" value="Genomic_DNA"/>
</dbReference>
<organism evidence="1 2">
    <name type="scientific">Leucogyrophana mollusca</name>
    <dbReference type="NCBI Taxonomy" id="85980"/>
    <lineage>
        <taxon>Eukaryota</taxon>
        <taxon>Fungi</taxon>
        <taxon>Dikarya</taxon>
        <taxon>Basidiomycota</taxon>
        <taxon>Agaricomycotina</taxon>
        <taxon>Agaricomycetes</taxon>
        <taxon>Agaricomycetidae</taxon>
        <taxon>Boletales</taxon>
        <taxon>Boletales incertae sedis</taxon>
        <taxon>Leucogyrophana</taxon>
    </lineage>
</organism>
<evidence type="ECO:0000313" key="1">
    <source>
        <dbReference type="EMBL" id="KAH7929898.1"/>
    </source>
</evidence>